<dbReference type="SUPFAM" id="SSF144232">
    <property type="entry name" value="HIT/MYND zinc finger-like"/>
    <property type="match status" value="1"/>
</dbReference>
<comment type="caution">
    <text evidence="6">The sequence shown here is derived from an EMBL/GenBank/DDBJ whole genome shotgun (WGS) entry which is preliminary data.</text>
</comment>
<dbReference type="EMBL" id="JARJCN010000089">
    <property type="protein sequence ID" value="KAJ7075787.1"/>
    <property type="molecule type" value="Genomic_DNA"/>
</dbReference>
<keyword evidence="3" id="KW-0862">Zinc</keyword>
<organism evidence="6 7">
    <name type="scientific">Mycena belliarum</name>
    <dbReference type="NCBI Taxonomy" id="1033014"/>
    <lineage>
        <taxon>Eukaryota</taxon>
        <taxon>Fungi</taxon>
        <taxon>Dikarya</taxon>
        <taxon>Basidiomycota</taxon>
        <taxon>Agaricomycotina</taxon>
        <taxon>Agaricomycetes</taxon>
        <taxon>Agaricomycetidae</taxon>
        <taxon>Agaricales</taxon>
        <taxon>Marasmiineae</taxon>
        <taxon>Mycenaceae</taxon>
        <taxon>Mycena</taxon>
    </lineage>
</organism>
<feature type="domain" description="MYND-type" evidence="5">
    <location>
        <begin position="440"/>
        <end position="482"/>
    </location>
</feature>
<keyword evidence="7" id="KW-1185">Reference proteome</keyword>
<keyword evidence="2 4" id="KW-0863">Zinc-finger</keyword>
<evidence type="ECO:0000256" key="4">
    <source>
        <dbReference type="PROSITE-ProRule" id="PRU00134"/>
    </source>
</evidence>
<dbReference type="GO" id="GO:0008270">
    <property type="term" value="F:zinc ion binding"/>
    <property type="evidence" value="ECO:0007669"/>
    <property type="project" value="UniProtKB-KW"/>
</dbReference>
<proteinExistence type="predicted"/>
<accession>A0AAD6TPT6</accession>
<name>A0AAD6TPT6_9AGAR</name>
<dbReference type="AlphaFoldDB" id="A0AAD6TPT6"/>
<evidence type="ECO:0000256" key="1">
    <source>
        <dbReference type="ARBA" id="ARBA00022723"/>
    </source>
</evidence>
<reference evidence="6" key="1">
    <citation type="submission" date="2023-03" db="EMBL/GenBank/DDBJ databases">
        <title>Massive genome expansion in bonnet fungi (Mycena s.s.) driven by repeated elements and novel gene families across ecological guilds.</title>
        <authorList>
            <consortium name="Lawrence Berkeley National Laboratory"/>
            <person name="Harder C.B."/>
            <person name="Miyauchi S."/>
            <person name="Viragh M."/>
            <person name="Kuo A."/>
            <person name="Thoen E."/>
            <person name="Andreopoulos B."/>
            <person name="Lu D."/>
            <person name="Skrede I."/>
            <person name="Drula E."/>
            <person name="Henrissat B."/>
            <person name="Morin E."/>
            <person name="Kohler A."/>
            <person name="Barry K."/>
            <person name="LaButti K."/>
            <person name="Morin E."/>
            <person name="Salamov A."/>
            <person name="Lipzen A."/>
            <person name="Mereny Z."/>
            <person name="Hegedus B."/>
            <person name="Baldrian P."/>
            <person name="Stursova M."/>
            <person name="Weitz H."/>
            <person name="Taylor A."/>
            <person name="Grigoriev I.V."/>
            <person name="Nagy L.G."/>
            <person name="Martin F."/>
            <person name="Kauserud H."/>
        </authorList>
    </citation>
    <scope>NUCLEOTIDE SEQUENCE</scope>
    <source>
        <strain evidence="6">CBHHK173m</strain>
    </source>
</reference>
<dbReference type="InterPro" id="IPR002893">
    <property type="entry name" value="Znf_MYND"/>
</dbReference>
<evidence type="ECO:0000313" key="7">
    <source>
        <dbReference type="Proteomes" id="UP001222325"/>
    </source>
</evidence>
<evidence type="ECO:0000313" key="6">
    <source>
        <dbReference type="EMBL" id="KAJ7075787.1"/>
    </source>
</evidence>
<dbReference type="Pfam" id="PF01753">
    <property type="entry name" value="zf-MYND"/>
    <property type="match status" value="1"/>
</dbReference>
<dbReference type="Proteomes" id="UP001222325">
    <property type="component" value="Unassembled WGS sequence"/>
</dbReference>
<dbReference type="PROSITE" id="PS50865">
    <property type="entry name" value="ZF_MYND_2"/>
    <property type="match status" value="1"/>
</dbReference>
<evidence type="ECO:0000256" key="2">
    <source>
        <dbReference type="ARBA" id="ARBA00022771"/>
    </source>
</evidence>
<sequence length="591" mass="66986">MLHLELQTYDNVPSLPNGDIDSLCFDTMNPQEFALHRAAILKYDPLNPPGSSSQQLRAHFVSRLQTFARPCGTIASIWEPLSALESLTATLTSVPRDLARIARRPEPIHDAWSDVFDARIADNSLQDVWRWLQFLHALCAADSQCAPADWKLSWAAQTLTWQAVVYFLFACLQLQGYSICYWFNNAGALGMIGNVWYLQAEHYAPLPGTPIAQILHFALLCWSRDMYDTKGQEPIRAQYGQRLIEETGRTVEELSFAILAHLVRDTAQDSRETMVYNLAVLLLLSRHEPISKSLMARHSLHIAIRALHRIVRPRLTIRDDLSDNVVTSSCSYLLNCLNTGDGASCVIRSLEAGLLTSLLAGFRPTHHEHYHILHSTLPPYLVYLSVVRPAAKALKKVQKLGLEGRMDRRGPLFDSWSIFKRVLEQRIELAGDKAHLVCASKKCNRVDFTDDDLRYCVGCMLCAYCSRECQTSDWKAGHSKYCKNTRASRNAGTKVKLASEDLSFAQQVLEKDRILRSLEVMQIMHKTRELAIEFDYTEFPMKVRPMKALEAKTSYTLIQLTLPPGRQPHKLHVKYAMPKELAESVTSRGVY</sequence>
<evidence type="ECO:0000259" key="5">
    <source>
        <dbReference type="PROSITE" id="PS50865"/>
    </source>
</evidence>
<gene>
    <name evidence="6" type="ORF">B0H15DRAFT_614521</name>
</gene>
<dbReference type="Gene3D" id="6.10.140.2220">
    <property type="match status" value="1"/>
</dbReference>
<protein>
    <recommendedName>
        <fullName evidence="5">MYND-type domain-containing protein</fullName>
    </recommendedName>
</protein>
<keyword evidence="1" id="KW-0479">Metal-binding</keyword>
<evidence type="ECO:0000256" key="3">
    <source>
        <dbReference type="ARBA" id="ARBA00022833"/>
    </source>
</evidence>